<dbReference type="EMBL" id="HG739153">
    <property type="protein sequence ID" value="CDP12669.1"/>
    <property type="molecule type" value="Genomic_DNA"/>
</dbReference>
<feature type="transmembrane region" description="Helical" evidence="1">
    <location>
        <begin position="56"/>
        <end position="74"/>
    </location>
</feature>
<keyword evidence="1" id="KW-1133">Transmembrane helix</keyword>
<name>A0A068UWN7_COFCA</name>
<evidence type="ECO:0000313" key="2">
    <source>
        <dbReference type="EMBL" id="CDP12669.1"/>
    </source>
</evidence>
<dbReference type="Proteomes" id="UP000295252">
    <property type="component" value="Chromosome VIII"/>
</dbReference>
<dbReference type="AlphaFoldDB" id="A0A068UWN7"/>
<keyword evidence="1" id="KW-0812">Transmembrane</keyword>
<dbReference type="InParanoid" id="A0A068UWN7"/>
<organism evidence="2 3">
    <name type="scientific">Coffea canephora</name>
    <name type="common">Robusta coffee</name>
    <dbReference type="NCBI Taxonomy" id="49390"/>
    <lineage>
        <taxon>Eukaryota</taxon>
        <taxon>Viridiplantae</taxon>
        <taxon>Streptophyta</taxon>
        <taxon>Embryophyta</taxon>
        <taxon>Tracheophyta</taxon>
        <taxon>Spermatophyta</taxon>
        <taxon>Magnoliopsida</taxon>
        <taxon>eudicotyledons</taxon>
        <taxon>Gunneridae</taxon>
        <taxon>Pentapetalae</taxon>
        <taxon>asterids</taxon>
        <taxon>lamiids</taxon>
        <taxon>Gentianales</taxon>
        <taxon>Rubiaceae</taxon>
        <taxon>Ixoroideae</taxon>
        <taxon>Gardenieae complex</taxon>
        <taxon>Bertiereae - Coffeeae clade</taxon>
        <taxon>Coffeeae</taxon>
        <taxon>Coffea</taxon>
    </lineage>
</organism>
<keyword evidence="1" id="KW-0472">Membrane</keyword>
<sequence>MSRGKILFTLGLYLQKNIISLLLAAIERSFLTCLWHFLCSVQPIATGKAMHCCPDFLLMLTLLCSVLIFSFIALFLRSLFLVLLFLIQIGQVSFFFY</sequence>
<dbReference type="Gramene" id="CDP12669">
    <property type="protein sequence ID" value="CDP12669"/>
    <property type="gene ID" value="GSCOC_T00036390001"/>
</dbReference>
<proteinExistence type="predicted"/>
<reference evidence="3" key="1">
    <citation type="journal article" date="2014" name="Science">
        <title>The coffee genome provides insight into the convergent evolution of caffeine biosynthesis.</title>
        <authorList>
            <person name="Denoeud F."/>
            <person name="Carretero-Paulet L."/>
            <person name="Dereeper A."/>
            <person name="Droc G."/>
            <person name="Guyot R."/>
            <person name="Pietrella M."/>
            <person name="Zheng C."/>
            <person name="Alberti A."/>
            <person name="Anthony F."/>
            <person name="Aprea G."/>
            <person name="Aury J.M."/>
            <person name="Bento P."/>
            <person name="Bernard M."/>
            <person name="Bocs S."/>
            <person name="Campa C."/>
            <person name="Cenci A."/>
            <person name="Combes M.C."/>
            <person name="Crouzillat D."/>
            <person name="Da Silva C."/>
            <person name="Daddiego L."/>
            <person name="De Bellis F."/>
            <person name="Dussert S."/>
            <person name="Garsmeur O."/>
            <person name="Gayraud T."/>
            <person name="Guignon V."/>
            <person name="Jahn K."/>
            <person name="Jamilloux V."/>
            <person name="Joet T."/>
            <person name="Labadie K."/>
            <person name="Lan T."/>
            <person name="Leclercq J."/>
            <person name="Lepelley M."/>
            <person name="Leroy T."/>
            <person name="Li L.T."/>
            <person name="Librado P."/>
            <person name="Lopez L."/>
            <person name="Munoz A."/>
            <person name="Noel B."/>
            <person name="Pallavicini A."/>
            <person name="Perrotta G."/>
            <person name="Poncet V."/>
            <person name="Pot D."/>
            <person name="Priyono X."/>
            <person name="Rigoreau M."/>
            <person name="Rouard M."/>
            <person name="Rozas J."/>
            <person name="Tranchant-Dubreuil C."/>
            <person name="VanBuren R."/>
            <person name="Zhang Q."/>
            <person name="Andrade A.C."/>
            <person name="Argout X."/>
            <person name="Bertrand B."/>
            <person name="de Kochko A."/>
            <person name="Graziosi G."/>
            <person name="Henry R.J."/>
            <person name="Jayarama X."/>
            <person name="Ming R."/>
            <person name="Nagai C."/>
            <person name="Rounsley S."/>
            <person name="Sankoff D."/>
            <person name="Giuliano G."/>
            <person name="Albert V.A."/>
            <person name="Wincker P."/>
            <person name="Lashermes P."/>
        </authorList>
    </citation>
    <scope>NUCLEOTIDE SEQUENCE [LARGE SCALE GENOMIC DNA]</scope>
    <source>
        <strain evidence="3">cv. DH200-94</strain>
    </source>
</reference>
<feature type="transmembrane region" description="Helical" evidence="1">
    <location>
        <begin position="79"/>
        <end position="96"/>
    </location>
</feature>
<accession>A0A068UWN7</accession>
<protein>
    <submittedName>
        <fullName evidence="2">Uncharacterized protein</fullName>
    </submittedName>
</protein>
<keyword evidence="3" id="KW-1185">Reference proteome</keyword>
<evidence type="ECO:0000313" key="3">
    <source>
        <dbReference type="Proteomes" id="UP000295252"/>
    </source>
</evidence>
<evidence type="ECO:0000256" key="1">
    <source>
        <dbReference type="SAM" id="Phobius"/>
    </source>
</evidence>
<gene>
    <name evidence="2" type="ORF">GSCOC_T00036390001</name>
</gene>